<name>A0A291JKQ7_9STAP</name>
<dbReference type="KEGG" id="snl:BJD96_07435"/>
<dbReference type="RefSeq" id="WP_096809826.1">
    <property type="nucleotide sequence ID" value="NZ_BMCF01000002.1"/>
</dbReference>
<reference evidence="1 2" key="1">
    <citation type="journal article" date="2016" name="Front. Microbiol.">
        <title>Comprehensive Phylogenetic Analysis of Bovine Non-aureus Staphylococci Species Based on Whole-Genome Sequencing.</title>
        <authorList>
            <person name="Naushad S."/>
            <person name="Barkema H.W."/>
            <person name="Luby C."/>
            <person name="Condas L.A."/>
            <person name="Nobrega D.B."/>
            <person name="Carson D.A."/>
            <person name="De Buck J."/>
        </authorList>
    </citation>
    <scope>NUCLEOTIDE SEQUENCE [LARGE SCALE GENOMIC DNA]</scope>
    <source>
        <strain evidence="1 2">SNUC 4337</strain>
    </source>
</reference>
<gene>
    <name evidence="1" type="ORF">BUZ61_11805</name>
</gene>
<evidence type="ECO:0000313" key="2">
    <source>
        <dbReference type="Proteomes" id="UP000240400"/>
    </source>
</evidence>
<evidence type="ECO:0000313" key="1">
    <source>
        <dbReference type="EMBL" id="PTK57801.1"/>
    </source>
</evidence>
<protein>
    <submittedName>
        <fullName evidence="1">Uncharacterized protein</fullName>
    </submittedName>
</protein>
<accession>A0A291JKQ7</accession>
<dbReference type="Proteomes" id="UP000240400">
    <property type="component" value="Unassembled WGS sequence"/>
</dbReference>
<sequence length="59" mass="6644">MIYDADVPIFEHQIVLPCVDIHAIVNDLTAIDKITDIFIDSSLYRQSAVLNKLSINLSK</sequence>
<proteinExistence type="predicted"/>
<comment type="caution">
    <text evidence="1">The sequence shown here is derived from an EMBL/GenBank/DDBJ whole genome shotgun (WGS) entry which is preliminary data.</text>
</comment>
<organism evidence="1 2">
    <name type="scientific">Staphylococcus nepalensis</name>
    <dbReference type="NCBI Taxonomy" id="214473"/>
    <lineage>
        <taxon>Bacteria</taxon>
        <taxon>Bacillati</taxon>
        <taxon>Bacillota</taxon>
        <taxon>Bacilli</taxon>
        <taxon>Bacillales</taxon>
        <taxon>Staphylococcaceae</taxon>
        <taxon>Staphylococcus</taxon>
    </lineage>
</organism>
<dbReference type="AlphaFoldDB" id="A0A291JKQ7"/>
<dbReference type="EMBL" id="PZHR01000089">
    <property type="protein sequence ID" value="PTK57801.1"/>
    <property type="molecule type" value="Genomic_DNA"/>
</dbReference>